<reference evidence="9" key="1">
    <citation type="submission" date="2020-06" db="EMBL/GenBank/DDBJ databases">
        <title>Draft genome of Bugula neritina, a colonial animal packing powerful symbionts and potential medicines.</title>
        <authorList>
            <person name="Rayko M."/>
        </authorList>
    </citation>
    <scope>NUCLEOTIDE SEQUENCE [LARGE SCALE GENOMIC DNA]</scope>
    <source>
        <strain evidence="9">Kwan_BN1</strain>
    </source>
</reference>
<protein>
    <submittedName>
        <fullName evidence="9">HOMER2</fullName>
    </submittedName>
</protein>
<proteinExistence type="inferred from homology"/>
<evidence type="ECO:0000256" key="7">
    <source>
        <dbReference type="SAM" id="MobiDB-lite"/>
    </source>
</evidence>
<dbReference type="CDD" id="cd01206">
    <property type="entry name" value="EVH1_Homer_Vesl"/>
    <property type="match status" value="1"/>
</dbReference>
<dbReference type="Proteomes" id="UP000593567">
    <property type="component" value="Unassembled WGS sequence"/>
</dbReference>
<feature type="compositionally biased region" description="Low complexity" evidence="7">
    <location>
        <begin position="242"/>
        <end position="253"/>
    </location>
</feature>
<evidence type="ECO:0000256" key="6">
    <source>
        <dbReference type="ARBA" id="ARBA00034105"/>
    </source>
</evidence>
<keyword evidence="3" id="KW-0770">Synapse</keyword>
<comment type="subcellular location">
    <subcellularLocation>
        <location evidence="1">Cytoplasm</location>
    </subcellularLocation>
    <subcellularLocation>
        <location evidence="6">Postsynaptic density</location>
    </subcellularLocation>
</comment>
<dbReference type="GO" id="GO:0005737">
    <property type="term" value="C:cytoplasm"/>
    <property type="evidence" value="ECO:0007669"/>
    <property type="project" value="UniProtKB-SubCell"/>
</dbReference>
<dbReference type="GO" id="GO:0014069">
    <property type="term" value="C:postsynaptic density"/>
    <property type="evidence" value="ECO:0007669"/>
    <property type="project" value="UniProtKB-SubCell"/>
</dbReference>
<dbReference type="InterPro" id="IPR045027">
    <property type="entry name" value="Homer"/>
</dbReference>
<feature type="compositionally biased region" description="Basic and acidic residues" evidence="7">
    <location>
        <begin position="254"/>
        <end position="268"/>
    </location>
</feature>
<dbReference type="SMART" id="SM00461">
    <property type="entry name" value="WH1"/>
    <property type="match status" value="1"/>
</dbReference>
<evidence type="ECO:0000259" key="8">
    <source>
        <dbReference type="PROSITE" id="PS50229"/>
    </source>
</evidence>
<dbReference type="InterPro" id="IPR044100">
    <property type="entry name" value="Homer_EVH1"/>
</dbReference>
<accession>A0A7J7K3K2</accession>
<evidence type="ECO:0000256" key="3">
    <source>
        <dbReference type="ARBA" id="ARBA00023018"/>
    </source>
</evidence>
<dbReference type="EMBL" id="VXIV02001434">
    <property type="protein sequence ID" value="KAF6033192.1"/>
    <property type="molecule type" value="Genomic_DNA"/>
</dbReference>
<keyword evidence="4" id="KW-0175">Coiled coil</keyword>
<dbReference type="OrthoDB" id="9983798at2759"/>
<dbReference type="InterPro" id="IPR011993">
    <property type="entry name" value="PH-like_dom_sf"/>
</dbReference>
<evidence type="ECO:0000256" key="2">
    <source>
        <dbReference type="ARBA" id="ARBA00022490"/>
    </source>
</evidence>
<dbReference type="Gene3D" id="2.30.29.30">
    <property type="entry name" value="Pleckstrin-homology domain (PH domain)/Phosphotyrosine-binding domain (PTB)"/>
    <property type="match status" value="1"/>
</dbReference>
<dbReference type="AlphaFoldDB" id="A0A7J7K3K2"/>
<dbReference type="Pfam" id="PF00568">
    <property type="entry name" value="WH1"/>
    <property type="match status" value="1"/>
</dbReference>
<dbReference type="SUPFAM" id="SSF50729">
    <property type="entry name" value="PH domain-like"/>
    <property type="match status" value="1"/>
</dbReference>
<dbReference type="InterPro" id="IPR000697">
    <property type="entry name" value="WH1/EVH1_dom"/>
</dbReference>
<keyword evidence="10" id="KW-1185">Reference proteome</keyword>
<feature type="region of interest" description="Disordered" evidence="7">
    <location>
        <begin position="242"/>
        <end position="279"/>
    </location>
</feature>
<comment type="caution">
    <text evidence="9">The sequence shown here is derived from an EMBL/GenBank/DDBJ whole genome shotgun (WGS) entry which is preliminary data.</text>
</comment>
<feature type="domain" description="WH1" evidence="8">
    <location>
        <begin position="1"/>
        <end position="110"/>
    </location>
</feature>
<evidence type="ECO:0000313" key="9">
    <source>
        <dbReference type="EMBL" id="KAF6033192.1"/>
    </source>
</evidence>
<name>A0A7J7K3K2_BUGNE</name>
<comment type="similarity">
    <text evidence="5">Belongs to the Homer family.</text>
</comment>
<dbReference type="GO" id="GO:0007216">
    <property type="term" value="P:G protein-coupled glutamate receptor signaling pathway"/>
    <property type="evidence" value="ECO:0007669"/>
    <property type="project" value="InterPro"/>
</dbReference>
<dbReference type="FunFam" id="2.30.29.30:FF:000014">
    <property type="entry name" value="Homer homolog 1 (Drosophila)"/>
    <property type="match status" value="1"/>
</dbReference>
<dbReference type="PROSITE" id="PS50229">
    <property type="entry name" value="WH1"/>
    <property type="match status" value="1"/>
</dbReference>
<evidence type="ECO:0000313" key="10">
    <source>
        <dbReference type="Proteomes" id="UP000593567"/>
    </source>
</evidence>
<dbReference type="PANTHER" id="PTHR10918">
    <property type="entry name" value="HOMER"/>
    <property type="match status" value="1"/>
</dbReference>
<keyword evidence="2" id="KW-0963">Cytoplasm</keyword>
<sequence>MGEQPIFTTKAHVFHIDPATKKNWLPSSQGSVNVSFYYDSNRSTYRIISVDGSKAIINSTLVQNMTFTKTSQKFGQWSDARANTVYGLGFATEMDLNKFYDKFNEVRELTKQQLAPPSHINGSGGGGDATDSKPSMQPNAAAVQNSEYMTPMIDRRPGGPGALPDSTEQLKYENNRLKVALAQSSQNAKKWEVELQTLKNNNARLTTALQESNVNVDEWKRQLASYKEENATLKKMVIEQATRAKSAKPAAAAETEKRNLKSELESSRSRASQVPRLEETVQKQELQIKSLQRDQAEMEGKMAAMAGELEQLRNSQTAEKSELIGLHDRLSRNVSELVERAESASQVSQLLDELSEAATLLHRLDSHLTSL</sequence>
<dbReference type="GO" id="GO:0035256">
    <property type="term" value="F:G protein-coupled glutamate receptor binding"/>
    <property type="evidence" value="ECO:0007669"/>
    <property type="project" value="InterPro"/>
</dbReference>
<gene>
    <name evidence="9" type="ORF">EB796_008498</name>
</gene>
<evidence type="ECO:0000256" key="1">
    <source>
        <dbReference type="ARBA" id="ARBA00004496"/>
    </source>
</evidence>
<evidence type="ECO:0000256" key="4">
    <source>
        <dbReference type="ARBA" id="ARBA00023054"/>
    </source>
</evidence>
<organism evidence="9 10">
    <name type="scientific">Bugula neritina</name>
    <name type="common">Brown bryozoan</name>
    <name type="synonym">Sertularia neritina</name>
    <dbReference type="NCBI Taxonomy" id="10212"/>
    <lineage>
        <taxon>Eukaryota</taxon>
        <taxon>Metazoa</taxon>
        <taxon>Spiralia</taxon>
        <taxon>Lophotrochozoa</taxon>
        <taxon>Bryozoa</taxon>
        <taxon>Gymnolaemata</taxon>
        <taxon>Cheilostomatida</taxon>
        <taxon>Flustrina</taxon>
        <taxon>Buguloidea</taxon>
        <taxon>Bugulidae</taxon>
        <taxon>Bugula</taxon>
    </lineage>
</organism>
<evidence type="ECO:0000256" key="5">
    <source>
        <dbReference type="ARBA" id="ARBA00023606"/>
    </source>
</evidence>
<feature type="region of interest" description="Disordered" evidence="7">
    <location>
        <begin position="112"/>
        <end position="139"/>
    </location>
</feature>